<dbReference type="EMBL" id="JAMAST010000005">
    <property type="protein sequence ID" value="MCL1631677.1"/>
    <property type="molecule type" value="Genomic_DNA"/>
</dbReference>
<protein>
    <submittedName>
        <fullName evidence="2">DUF3658 domain-containing protein</fullName>
    </submittedName>
</protein>
<evidence type="ECO:0000313" key="2">
    <source>
        <dbReference type="EMBL" id="MCL1631677.1"/>
    </source>
</evidence>
<dbReference type="RefSeq" id="WP_249100132.1">
    <property type="nucleotide sequence ID" value="NZ_JAMAST010000005.1"/>
</dbReference>
<gene>
    <name evidence="2" type="ORF">M3N64_06905</name>
</gene>
<keyword evidence="3" id="KW-1185">Reference proteome</keyword>
<proteinExistence type="predicted"/>
<reference evidence="2 3" key="1">
    <citation type="submission" date="2022-05" db="EMBL/GenBank/DDBJ databases">
        <title>Sporolactobacillus sp nov CPB3-1, isolated from tree bark (Mangifera indica L.).</title>
        <authorList>
            <person name="Phuengjayaem S."/>
            <person name="Tanasupawat S."/>
        </authorList>
    </citation>
    <scope>NUCLEOTIDE SEQUENCE [LARGE SCALE GENOMIC DNA]</scope>
    <source>
        <strain evidence="2 3">CPB3-1</strain>
    </source>
</reference>
<dbReference type="InterPro" id="IPR022123">
    <property type="entry name" value="DUF3658"/>
</dbReference>
<name>A0ABT0M9Y3_9BACL</name>
<sequence length="158" mass="18767">MNQSNHYRRLFEKNGEGILYTYTGELAPLTLGMLLRKYVHQPLLNVQERQRMEREWQRLARDPAVLRIWTNGRIHPVDVDYFDPIILDTAKNLLREKENEKGLLGIRLVGEVIGRTMEQHFVRDSFIMFRVKELIRLGKFSIQKSRNQLLHAKLKLNN</sequence>
<feature type="domain" description="DUF3658" evidence="1">
    <location>
        <begin position="43"/>
        <end position="149"/>
    </location>
</feature>
<dbReference type="Pfam" id="PF12395">
    <property type="entry name" value="DUF3658"/>
    <property type="match status" value="1"/>
</dbReference>
<accession>A0ABT0M9Y3</accession>
<evidence type="ECO:0000313" key="3">
    <source>
        <dbReference type="Proteomes" id="UP001203004"/>
    </source>
</evidence>
<organism evidence="2 3">
    <name type="scientific">Sporolactobacillus mangiferae</name>
    <dbReference type="NCBI Taxonomy" id="2940498"/>
    <lineage>
        <taxon>Bacteria</taxon>
        <taxon>Bacillati</taxon>
        <taxon>Bacillota</taxon>
        <taxon>Bacilli</taxon>
        <taxon>Bacillales</taxon>
        <taxon>Sporolactobacillaceae</taxon>
        <taxon>Sporolactobacillus</taxon>
    </lineage>
</organism>
<evidence type="ECO:0000259" key="1">
    <source>
        <dbReference type="Pfam" id="PF12395"/>
    </source>
</evidence>
<dbReference type="Proteomes" id="UP001203004">
    <property type="component" value="Unassembled WGS sequence"/>
</dbReference>
<comment type="caution">
    <text evidence="2">The sequence shown here is derived from an EMBL/GenBank/DDBJ whole genome shotgun (WGS) entry which is preliminary data.</text>
</comment>